<comment type="caution">
    <text evidence="1">The sequence shown here is derived from an EMBL/GenBank/DDBJ whole genome shotgun (WGS) entry which is preliminary data.</text>
</comment>
<sequence length="129" mass="14380">MEKQQSISNLISLYAGKSSCKTIAITYGNGINAIPDDVPGIRLRYVRLPQKSPVDLADLVEADCAIIDILKMDTDTKNTLHKFLTGLRDNQDCLLITEATSVLDSELVQLMDQFRPRLIVTENRINKCA</sequence>
<evidence type="ECO:0000313" key="2">
    <source>
        <dbReference type="Proteomes" id="UP000253647"/>
    </source>
</evidence>
<reference evidence="1 2" key="1">
    <citation type="submission" date="2018-07" db="EMBL/GenBank/DDBJ databases">
        <title>Freshwater and sediment microbial communities from various areas in North America, analyzing microbe dynamics in response to fracking.</title>
        <authorList>
            <person name="Lamendella R."/>
        </authorList>
    </citation>
    <scope>NUCLEOTIDE SEQUENCE [LARGE SCALE GENOMIC DNA]</scope>
    <source>
        <strain evidence="1 2">105B</strain>
    </source>
</reference>
<gene>
    <name evidence="1" type="ORF">DET61_11950</name>
</gene>
<accession>A0A368X5R6</accession>
<protein>
    <submittedName>
        <fullName evidence="1">Uncharacterized protein</fullName>
    </submittedName>
</protein>
<name>A0A368X5R6_MARNT</name>
<dbReference type="Proteomes" id="UP000253647">
    <property type="component" value="Unassembled WGS sequence"/>
</dbReference>
<evidence type="ECO:0000313" key="1">
    <source>
        <dbReference type="EMBL" id="RCW63283.1"/>
    </source>
</evidence>
<proteinExistence type="predicted"/>
<dbReference type="EMBL" id="QPJI01000019">
    <property type="protein sequence ID" value="RCW63283.1"/>
    <property type="molecule type" value="Genomic_DNA"/>
</dbReference>
<dbReference type="AlphaFoldDB" id="A0A368X5R6"/>
<dbReference type="RefSeq" id="WP_114435316.1">
    <property type="nucleotide sequence ID" value="NZ_QPJI01000019.1"/>
</dbReference>
<organism evidence="1 2">
    <name type="scientific">Marinobacter nauticus</name>
    <name type="common">Marinobacter hydrocarbonoclasticus</name>
    <name type="synonym">Marinobacter aquaeolei</name>
    <dbReference type="NCBI Taxonomy" id="2743"/>
    <lineage>
        <taxon>Bacteria</taxon>
        <taxon>Pseudomonadati</taxon>
        <taxon>Pseudomonadota</taxon>
        <taxon>Gammaproteobacteria</taxon>
        <taxon>Pseudomonadales</taxon>
        <taxon>Marinobacteraceae</taxon>
        <taxon>Marinobacter</taxon>
    </lineage>
</organism>